<accession>A0A4R3I243</accession>
<dbReference type="PANTHER" id="PTHR45138">
    <property type="entry name" value="REGULATORY COMPONENTS OF SENSORY TRANSDUCTION SYSTEM"/>
    <property type="match status" value="1"/>
</dbReference>
<evidence type="ECO:0000259" key="2">
    <source>
        <dbReference type="PROSITE" id="PS50887"/>
    </source>
</evidence>
<dbReference type="InterPro" id="IPR050469">
    <property type="entry name" value="Diguanylate_Cyclase"/>
</dbReference>
<dbReference type="Proteomes" id="UP000295382">
    <property type="component" value="Unassembled WGS sequence"/>
</dbReference>
<dbReference type="RefSeq" id="WP_132256517.1">
    <property type="nucleotide sequence ID" value="NZ_SLZQ01000001.1"/>
</dbReference>
<dbReference type="InterPro" id="IPR029016">
    <property type="entry name" value="GAF-like_dom_sf"/>
</dbReference>
<dbReference type="InterPro" id="IPR003018">
    <property type="entry name" value="GAF"/>
</dbReference>
<dbReference type="SMART" id="SM00065">
    <property type="entry name" value="GAF"/>
    <property type="match status" value="2"/>
</dbReference>
<dbReference type="GO" id="GO:0052621">
    <property type="term" value="F:diguanylate cyclase activity"/>
    <property type="evidence" value="ECO:0007669"/>
    <property type="project" value="UniProtKB-EC"/>
</dbReference>
<evidence type="ECO:0000313" key="4">
    <source>
        <dbReference type="Proteomes" id="UP000295382"/>
    </source>
</evidence>
<organism evidence="3 4">
    <name type="scientific">Paucimonas lemoignei</name>
    <name type="common">Pseudomonas lemoignei</name>
    <dbReference type="NCBI Taxonomy" id="29443"/>
    <lineage>
        <taxon>Bacteria</taxon>
        <taxon>Pseudomonadati</taxon>
        <taxon>Pseudomonadota</taxon>
        <taxon>Betaproteobacteria</taxon>
        <taxon>Burkholderiales</taxon>
        <taxon>Burkholderiaceae</taxon>
        <taxon>Paucimonas</taxon>
    </lineage>
</organism>
<dbReference type="GO" id="GO:0005886">
    <property type="term" value="C:plasma membrane"/>
    <property type="evidence" value="ECO:0007669"/>
    <property type="project" value="TreeGrafter"/>
</dbReference>
<gene>
    <name evidence="3" type="ORF">EDC30_101239</name>
</gene>
<dbReference type="InterPro" id="IPR000160">
    <property type="entry name" value="GGDEF_dom"/>
</dbReference>
<evidence type="ECO:0000313" key="3">
    <source>
        <dbReference type="EMBL" id="TCS39284.1"/>
    </source>
</evidence>
<protein>
    <recommendedName>
        <fullName evidence="1">diguanylate cyclase</fullName>
        <ecNumber evidence="1">2.7.7.65</ecNumber>
    </recommendedName>
</protein>
<dbReference type="CDD" id="cd01949">
    <property type="entry name" value="GGDEF"/>
    <property type="match status" value="1"/>
</dbReference>
<dbReference type="InterPro" id="IPR029787">
    <property type="entry name" value="Nucleotide_cyclase"/>
</dbReference>
<dbReference type="SUPFAM" id="SSF55073">
    <property type="entry name" value="Nucleotide cyclase"/>
    <property type="match status" value="1"/>
</dbReference>
<proteinExistence type="predicted"/>
<dbReference type="EC" id="2.7.7.65" evidence="1"/>
<dbReference type="GO" id="GO:1902201">
    <property type="term" value="P:negative regulation of bacterial-type flagellum-dependent cell motility"/>
    <property type="evidence" value="ECO:0007669"/>
    <property type="project" value="TreeGrafter"/>
</dbReference>
<dbReference type="Pfam" id="PF00990">
    <property type="entry name" value="GGDEF"/>
    <property type="match status" value="1"/>
</dbReference>
<dbReference type="Pfam" id="PF01590">
    <property type="entry name" value="GAF"/>
    <property type="match status" value="1"/>
</dbReference>
<sequence>MSVENTQVVIGNEARLKLFQSLSDAADLRTVLETVAAAALKWSDYEATLINLIDDRHENLVCHWSSLPTELATHRDTFIYYSFPLASKDLNVQCFKEGKPVIADRSDVEALAGATWARFKRWAMQSVAIVPIRPMEESEPIGTLMVFCKNRTPHQGDLEFLQELCALAGKRIRAAKRQEELAQRERVVTNAINEQTEFLRFVNQVNVVNAREEIYRLISEECLRRFAVDLISIWLKENDGYVCKSTIAINPNYMPIAQKLSEYYARTVFDDSDFAVTISEVMTQNHPMFIEDVAAIRHVPMSDRVNEILDIIGTPRTFIHMPISHENRPLAVLTFATVRDVFHPNENQFRTIKLLSQFFSTLLVNADVYETMKRQQTIVESLNTKLASEVTVLGERALKDRLSGLYNFGYFHDALDRRVSEFSRHGGSMPLSLILFDIDHFKALNDKHGHLMGNLVIKEFARRLAKRVRKADIACRFGGEEFAVILPGCSLHAAKQFAETIRKWIEKIPVETDTGPIIVTVSAGCSTCKTGDTDSDLLERADRALYRAKRNGRNRVEAD</sequence>
<dbReference type="PROSITE" id="PS50007">
    <property type="entry name" value="PIPLC_X_DOMAIN"/>
    <property type="match status" value="1"/>
</dbReference>
<dbReference type="EMBL" id="SLZQ01000001">
    <property type="protein sequence ID" value="TCS39284.1"/>
    <property type="molecule type" value="Genomic_DNA"/>
</dbReference>
<reference evidence="3 4" key="1">
    <citation type="submission" date="2019-03" db="EMBL/GenBank/DDBJ databases">
        <title>Genomic Encyclopedia of Type Strains, Phase IV (KMG-IV): sequencing the most valuable type-strain genomes for metagenomic binning, comparative biology and taxonomic classification.</title>
        <authorList>
            <person name="Goeker M."/>
        </authorList>
    </citation>
    <scope>NUCLEOTIDE SEQUENCE [LARGE SCALE GENOMIC DNA]</scope>
    <source>
        <strain evidence="3 4">DSM 7445</strain>
    </source>
</reference>
<dbReference type="SMART" id="SM00267">
    <property type="entry name" value="GGDEF"/>
    <property type="match status" value="1"/>
</dbReference>
<dbReference type="GO" id="GO:0043709">
    <property type="term" value="P:cell adhesion involved in single-species biofilm formation"/>
    <property type="evidence" value="ECO:0007669"/>
    <property type="project" value="TreeGrafter"/>
</dbReference>
<comment type="caution">
    <text evidence="3">The sequence shown here is derived from an EMBL/GenBank/DDBJ whole genome shotgun (WGS) entry which is preliminary data.</text>
</comment>
<dbReference type="Pfam" id="PF13185">
    <property type="entry name" value="GAF_2"/>
    <property type="match status" value="1"/>
</dbReference>
<dbReference type="SUPFAM" id="SSF55781">
    <property type="entry name" value="GAF domain-like"/>
    <property type="match status" value="2"/>
</dbReference>
<name>A0A4R3I243_PAULE</name>
<feature type="domain" description="GGDEF" evidence="2">
    <location>
        <begin position="429"/>
        <end position="559"/>
    </location>
</feature>
<dbReference type="NCBIfam" id="TIGR00254">
    <property type="entry name" value="GGDEF"/>
    <property type="match status" value="1"/>
</dbReference>
<dbReference type="FunFam" id="3.30.70.270:FF:000001">
    <property type="entry name" value="Diguanylate cyclase domain protein"/>
    <property type="match status" value="1"/>
</dbReference>
<dbReference type="Gene3D" id="3.30.70.270">
    <property type="match status" value="1"/>
</dbReference>
<dbReference type="PROSITE" id="PS50887">
    <property type="entry name" value="GGDEF"/>
    <property type="match status" value="1"/>
</dbReference>
<dbReference type="PANTHER" id="PTHR45138:SF2">
    <property type="entry name" value="DIGUANYLATE CYCLASE VDCA"/>
    <property type="match status" value="1"/>
</dbReference>
<dbReference type="AlphaFoldDB" id="A0A4R3I243"/>
<dbReference type="OrthoDB" id="9813903at2"/>
<evidence type="ECO:0000256" key="1">
    <source>
        <dbReference type="ARBA" id="ARBA00012528"/>
    </source>
</evidence>
<keyword evidence="4" id="KW-1185">Reference proteome</keyword>
<dbReference type="Gene3D" id="3.30.450.40">
    <property type="match status" value="2"/>
</dbReference>
<dbReference type="InterPro" id="IPR043128">
    <property type="entry name" value="Rev_trsase/Diguanyl_cyclase"/>
</dbReference>